<feature type="domain" description="NAD(P)-binding" evidence="1">
    <location>
        <begin position="8"/>
        <end position="195"/>
    </location>
</feature>
<dbReference type="PANTHER" id="PTHR43355">
    <property type="entry name" value="FLAVIN REDUCTASE (NADPH)"/>
    <property type="match status" value="1"/>
</dbReference>
<dbReference type="InterPro" id="IPR016040">
    <property type="entry name" value="NAD(P)-bd_dom"/>
</dbReference>
<proteinExistence type="predicted"/>
<evidence type="ECO:0000313" key="2">
    <source>
        <dbReference type="EMBL" id="TQL95334.1"/>
    </source>
</evidence>
<gene>
    <name evidence="2" type="ORF">FB559_0837</name>
</gene>
<dbReference type="OrthoDB" id="3191258at2"/>
<keyword evidence="3" id="KW-1185">Reference proteome</keyword>
<dbReference type="SUPFAM" id="SSF51735">
    <property type="entry name" value="NAD(P)-binding Rossmann-fold domains"/>
    <property type="match status" value="1"/>
</dbReference>
<comment type="caution">
    <text evidence="2">The sequence shown here is derived from an EMBL/GenBank/DDBJ whole genome shotgun (WGS) entry which is preliminary data.</text>
</comment>
<protein>
    <recommendedName>
        <fullName evidence="1">NAD(P)-binding domain-containing protein</fullName>
    </recommendedName>
</protein>
<evidence type="ECO:0000313" key="3">
    <source>
        <dbReference type="Proteomes" id="UP000316096"/>
    </source>
</evidence>
<name>A0A543CE12_9ACTN</name>
<dbReference type="Proteomes" id="UP000316096">
    <property type="component" value="Unassembled WGS sequence"/>
</dbReference>
<dbReference type="Pfam" id="PF13460">
    <property type="entry name" value="NAD_binding_10"/>
    <property type="match status" value="1"/>
</dbReference>
<dbReference type="EMBL" id="VFOZ01000001">
    <property type="protein sequence ID" value="TQL95334.1"/>
    <property type="molecule type" value="Genomic_DNA"/>
</dbReference>
<dbReference type="AlphaFoldDB" id="A0A543CE12"/>
<reference evidence="2 3" key="1">
    <citation type="submission" date="2019-06" db="EMBL/GenBank/DDBJ databases">
        <title>Sequencing the genomes of 1000 actinobacteria strains.</title>
        <authorList>
            <person name="Klenk H.-P."/>
        </authorList>
    </citation>
    <scope>NUCLEOTIDE SEQUENCE [LARGE SCALE GENOMIC DNA]</scope>
    <source>
        <strain evidence="2 3">DSM 102200</strain>
    </source>
</reference>
<dbReference type="RefSeq" id="WP_141953404.1">
    <property type="nucleotide sequence ID" value="NZ_VFOZ01000001.1"/>
</dbReference>
<evidence type="ECO:0000259" key="1">
    <source>
        <dbReference type="Pfam" id="PF13460"/>
    </source>
</evidence>
<dbReference type="Gene3D" id="3.40.50.720">
    <property type="entry name" value="NAD(P)-binding Rossmann-like Domain"/>
    <property type="match status" value="1"/>
</dbReference>
<sequence length="211" mass="21790">MSRIVVFGAGGRAGRAAVAEARRRGHEVTAVVRDPAGHGGLATDGVRLVAGDVTDAGSVAEAAHDHDGAISAVYDAGAPPEVFFAAAARALVDGLPRAGVDRLVTVGLASILPTESGVLLMDTAGYPQEYRAFYLAHAAGNDVFRAATGALDWLVLSPAGDFDHDGGRTGRYRTAPAEAASRVSYADFAIALLDEIDTPEHHRTHVGIDVP</sequence>
<accession>A0A543CE12</accession>
<dbReference type="InterPro" id="IPR051606">
    <property type="entry name" value="Polyketide_Oxido-like"/>
</dbReference>
<dbReference type="InterPro" id="IPR036291">
    <property type="entry name" value="NAD(P)-bd_dom_sf"/>
</dbReference>
<dbReference type="GO" id="GO:0016646">
    <property type="term" value="F:oxidoreductase activity, acting on the CH-NH group of donors, NAD or NADP as acceptor"/>
    <property type="evidence" value="ECO:0007669"/>
    <property type="project" value="TreeGrafter"/>
</dbReference>
<organism evidence="2 3">
    <name type="scientific">Actinoallomurus bryophytorum</name>
    <dbReference type="NCBI Taxonomy" id="1490222"/>
    <lineage>
        <taxon>Bacteria</taxon>
        <taxon>Bacillati</taxon>
        <taxon>Actinomycetota</taxon>
        <taxon>Actinomycetes</taxon>
        <taxon>Streptosporangiales</taxon>
        <taxon>Thermomonosporaceae</taxon>
        <taxon>Actinoallomurus</taxon>
    </lineage>
</organism>
<dbReference type="PANTHER" id="PTHR43355:SF2">
    <property type="entry name" value="FLAVIN REDUCTASE (NADPH)"/>
    <property type="match status" value="1"/>
</dbReference>